<dbReference type="InParanoid" id="F4S6E8"/>
<name>F4S6E8_MELLP</name>
<keyword evidence="2" id="KW-1185">Reference proteome</keyword>
<dbReference type="Proteomes" id="UP000001072">
    <property type="component" value="Unassembled WGS sequence"/>
</dbReference>
<dbReference type="HOGENOM" id="CLU_1938629_0_0_1"/>
<sequence>MFGVGLKLQVPSSLQTYLLSIKQFSSQDLDYNFPEHEVHLIASCAFIPGRCNIDELKKVVVASTQKAEEYADKKDAAASMKGTPGYDPDEVEELGQLMSAQRKQAFMAGVAYRQAGGEKNMDPMTGEPFE</sequence>
<evidence type="ECO:0000313" key="2">
    <source>
        <dbReference type="Proteomes" id="UP000001072"/>
    </source>
</evidence>
<protein>
    <submittedName>
        <fullName evidence="1">Uncharacterized protein</fullName>
    </submittedName>
</protein>
<proteinExistence type="predicted"/>
<dbReference type="EMBL" id="GL883154">
    <property type="protein sequence ID" value="EGF99806.1"/>
    <property type="molecule type" value="Genomic_DNA"/>
</dbReference>
<reference evidence="2" key="1">
    <citation type="journal article" date="2011" name="Proc. Natl. Acad. Sci. U.S.A.">
        <title>Obligate biotrophy features unraveled by the genomic analysis of rust fungi.</title>
        <authorList>
            <person name="Duplessis S."/>
            <person name="Cuomo C.A."/>
            <person name="Lin Y.-C."/>
            <person name="Aerts A."/>
            <person name="Tisserant E."/>
            <person name="Veneault-Fourrey C."/>
            <person name="Joly D.L."/>
            <person name="Hacquard S."/>
            <person name="Amselem J."/>
            <person name="Cantarel B.L."/>
            <person name="Chiu R."/>
            <person name="Coutinho P.M."/>
            <person name="Feau N."/>
            <person name="Field M."/>
            <person name="Frey P."/>
            <person name="Gelhaye E."/>
            <person name="Goldberg J."/>
            <person name="Grabherr M.G."/>
            <person name="Kodira C.D."/>
            <person name="Kohler A."/>
            <person name="Kuees U."/>
            <person name="Lindquist E.A."/>
            <person name="Lucas S.M."/>
            <person name="Mago R."/>
            <person name="Mauceli E."/>
            <person name="Morin E."/>
            <person name="Murat C."/>
            <person name="Pangilinan J.L."/>
            <person name="Park R."/>
            <person name="Pearson M."/>
            <person name="Quesneville H."/>
            <person name="Rouhier N."/>
            <person name="Sakthikumar S."/>
            <person name="Salamov A.A."/>
            <person name="Schmutz J."/>
            <person name="Selles B."/>
            <person name="Shapiro H."/>
            <person name="Tanguay P."/>
            <person name="Tuskan G.A."/>
            <person name="Henrissat B."/>
            <person name="Van de Peer Y."/>
            <person name="Rouze P."/>
            <person name="Ellis J.G."/>
            <person name="Dodds P.N."/>
            <person name="Schein J.E."/>
            <person name="Zhong S."/>
            <person name="Hamelin R.C."/>
            <person name="Grigoriev I.V."/>
            <person name="Szabo L.J."/>
            <person name="Martin F."/>
        </authorList>
    </citation>
    <scope>NUCLEOTIDE SEQUENCE [LARGE SCALE GENOMIC DNA]</scope>
    <source>
        <strain evidence="2">98AG31 / pathotype 3-4-7</strain>
    </source>
</reference>
<dbReference type="AlphaFoldDB" id="F4S6E8"/>
<dbReference type="GeneID" id="18924671"/>
<accession>F4S6E8</accession>
<evidence type="ECO:0000313" key="1">
    <source>
        <dbReference type="EMBL" id="EGF99806.1"/>
    </source>
</evidence>
<dbReference type="KEGG" id="mlr:MELLADRAFT_112418"/>
<gene>
    <name evidence="1" type="ORF">MELLADRAFT_112418</name>
</gene>
<dbReference type="VEuPathDB" id="FungiDB:MELLADRAFT_112418"/>
<dbReference type="RefSeq" id="XP_007416943.1">
    <property type="nucleotide sequence ID" value="XM_007416881.1"/>
</dbReference>
<organism evidence="2">
    <name type="scientific">Melampsora larici-populina (strain 98AG31 / pathotype 3-4-7)</name>
    <name type="common">Poplar leaf rust fungus</name>
    <dbReference type="NCBI Taxonomy" id="747676"/>
    <lineage>
        <taxon>Eukaryota</taxon>
        <taxon>Fungi</taxon>
        <taxon>Dikarya</taxon>
        <taxon>Basidiomycota</taxon>
        <taxon>Pucciniomycotina</taxon>
        <taxon>Pucciniomycetes</taxon>
        <taxon>Pucciniales</taxon>
        <taxon>Melampsoraceae</taxon>
        <taxon>Melampsora</taxon>
    </lineage>
</organism>